<sequence length="139" mass="14941">MADRKCIQTKGVGNMDITINDTEVKHAVWVAEIDKVIDGILGFDFLQRNQYLNGQPVKCATVELNSIRCCLVIVDGTGIVPPGVEEIIPARVLDMEAAPSCSVLVPTGEFTERCQLLMAGSVVSAEDSCVPVVVLNPIN</sequence>
<dbReference type="AlphaFoldDB" id="A0ABD3UI56"/>
<dbReference type="EMBL" id="JBJQND010000016">
    <property type="protein sequence ID" value="KAL3848128.1"/>
    <property type="molecule type" value="Genomic_DNA"/>
</dbReference>
<reference evidence="1 2" key="1">
    <citation type="submission" date="2024-11" db="EMBL/GenBank/DDBJ databases">
        <title>Chromosome-level genome assembly of the freshwater bivalve Anodonta woodiana.</title>
        <authorList>
            <person name="Chen X."/>
        </authorList>
    </citation>
    <scope>NUCLEOTIDE SEQUENCE [LARGE SCALE GENOMIC DNA]</scope>
    <source>
        <strain evidence="1">MN2024</strain>
        <tissue evidence="1">Gills</tissue>
    </source>
</reference>
<keyword evidence="2" id="KW-1185">Reference proteome</keyword>
<comment type="caution">
    <text evidence="1">The sequence shown here is derived from an EMBL/GenBank/DDBJ whole genome shotgun (WGS) entry which is preliminary data.</text>
</comment>
<accession>A0ABD3UI56</accession>
<gene>
    <name evidence="1" type="ORF">ACJMK2_019005</name>
</gene>
<organism evidence="1 2">
    <name type="scientific">Sinanodonta woodiana</name>
    <name type="common">Chinese pond mussel</name>
    <name type="synonym">Anodonta woodiana</name>
    <dbReference type="NCBI Taxonomy" id="1069815"/>
    <lineage>
        <taxon>Eukaryota</taxon>
        <taxon>Metazoa</taxon>
        <taxon>Spiralia</taxon>
        <taxon>Lophotrochozoa</taxon>
        <taxon>Mollusca</taxon>
        <taxon>Bivalvia</taxon>
        <taxon>Autobranchia</taxon>
        <taxon>Heteroconchia</taxon>
        <taxon>Palaeoheterodonta</taxon>
        <taxon>Unionida</taxon>
        <taxon>Unionoidea</taxon>
        <taxon>Unionidae</taxon>
        <taxon>Unioninae</taxon>
        <taxon>Sinanodonta</taxon>
    </lineage>
</organism>
<proteinExistence type="predicted"/>
<protein>
    <submittedName>
        <fullName evidence="1">Uncharacterized protein</fullName>
    </submittedName>
</protein>
<dbReference type="Proteomes" id="UP001634394">
    <property type="component" value="Unassembled WGS sequence"/>
</dbReference>
<evidence type="ECO:0000313" key="2">
    <source>
        <dbReference type="Proteomes" id="UP001634394"/>
    </source>
</evidence>
<name>A0ABD3UI56_SINWO</name>
<evidence type="ECO:0000313" key="1">
    <source>
        <dbReference type="EMBL" id="KAL3848128.1"/>
    </source>
</evidence>